<dbReference type="Proteomes" id="UP000694542">
    <property type="component" value="Chromosome 13"/>
</dbReference>
<dbReference type="Ensembl" id="ENSCAFT00040021137.1">
    <property type="protein sequence ID" value="ENSCAFP00040018354.1"/>
    <property type="gene ID" value="ENSCAFG00040011449.1"/>
</dbReference>
<reference evidence="1" key="1">
    <citation type="submission" date="2018-10" db="EMBL/GenBank/DDBJ databases">
        <title>De novo assembly of a Great Dane genome.</title>
        <authorList>
            <person name="Kidd J.M."/>
            <person name="Pendleton A.L."/>
            <person name="Shen F."/>
            <person name="Emery S."/>
        </authorList>
    </citation>
    <scope>NUCLEOTIDE SEQUENCE [LARGE SCALE GENOMIC DNA]</scope>
    <source>
        <strain evidence="1">Great Dane</strain>
    </source>
</reference>
<protein>
    <recommendedName>
        <fullName evidence="3">DUF1725 domain-containing protein</fullName>
    </recommendedName>
</protein>
<reference evidence="1" key="2">
    <citation type="submission" date="2025-08" db="UniProtKB">
        <authorList>
            <consortium name="Ensembl"/>
        </authorList>
    </citation>
    <scope>IDENTIFICATION</scope>
</reference>
<organism evidence="1 2">
    <name type="scientific">Canis lupus familiaris</name>
    <name type="common">Dog</name>
    <name type="synonym">Canis familiaris</name>
    <dbReference type="NCBI Taxonomy" id="9615"/>
    <lineage>
        <taxon>Eukaryota</taxon>
        <taxon>Metazoa</taxon>
        <taxon>Chordata</taxon>
        <taxon>Craniata</taxon>
        <taxon>Vertebrata</taxon>
        <taxon>Euteleostomi</taxon>
        <taxon>Mammalia</taxon>
        <taxon>Eutheria</taxon>
        <taxon>Laurasiatheria</taxon>
        <taxon>Carnivora</taxon>
        <taxon>Caniformia</taxon>
        <taxon>Canidae</taxon>
        <taxon>Canis</taxon>
    </lineage>
</organism>
<accession>A0A8C0SAM5</accession>
<sequence length="80" mass="9499">MFIAAKSTIAKLWKEPKSQSKDEWIKKMWFMYTMEYSSAIRNDKYLPFASTWMELEGIMLSEVSQSEKDKHCMFSFILGI</sequence>
<evidence type="ECO:0008006" key="3">
    <source>
        <dbReference type="Google" id="ProtNLM"/>
    </source>
</evidence>
<evidence type="ECO:0000313" key="1">
    <source>
        <dbReference type="Ensembl" id="ENSCAFP00040018354.1"/>
    </source>
</evidence>
<evidence type="ECO:0000313" key="2">
    <source>
        <dbReference type="Proteomes" id="UP000694542"/>
    </source>
</evidence>
<proteinExistence type="predicted"/>
<dbReference type="AlphaFoldDB" id="A0A8C0SAM5"/>
<name>A0A8C0SAM5_CANLF</name>